<proteinExistence type="predicted"/>
<dbReference type="Pfam" id="PF08309">
    <property type="entry name" value="LVIVD"/>
    <property type="match status" value="1"/>
</dbReference>
<dbReference type="STRING" id="1703345.A3860_24700"/>
<dbReference type="Proteomes" id="UP000192796">
    <property type="component" value="Unassembled WGS sequence"/>
</dbReference>
<reference evidence="1 2" key="1">
    <citation type="submission" date="2016-03" db="EMBL/GenBank/DDBJ databases">
        <title>Niastella vici sp. nov., isolated from farmland soil.</title>
        <authorList>
            <person name="Chen L."/>
            <person name="Wang D."/>
            <person name="Yang S."/>
            <person name="Wang G."/>
        </authorList>
    </citation>
    <scope>NUCLEOTIDE SEQUENCE [LARGE SCALE GENOMIC DNA]</scope>
    <source>
        <strain evidence="1 2">DJ57</strain>
    </source>
</reference>
<organism evidence="1 2">
    <name type="scientific">Niastella vici</name>
    <dbReference type="NCBI Taxonomy" id="1703345"/>
    <lineage>
        <taxon>Bacteria</taxon>
        <taxon>Pseudomonadati</taxon>
        <taxon>Bacteroidota</taxon>
        <taxon>Chitinophagia</taxon>
        <taxon>Chitinophagales</taxon>
        <taxon>Chitinophagaceae</taxon>
        <taxon>Niastella</taxon>
    </lineage>
</organism>
<dbReference type="OrthoDB" id="853480at2"/>
<evidence type="ECO:0000313" key="2">
    <source>
        <dbReference type="Proteomes" id="UP000192796"/>
    </source>
</evidence>
<evidence type="ECO:0000313" key="1">
    <source>
        <dbReference type="EMBL" id="OQP63543.1"/>
    </source>
</evidence>
<dbReference type="AlphaFoldDB" id="A0A1V9FYW7"/>
<evidence type="ECO:0008006" key="3">
    <source>
        <dbReference type="Google" id="ProtNLM"/>
    </source>
</evidence>
<dbReference type="InterPro" id="IPR013211">
    <property type="entry name" value="LVIVD"/>
</dbReference>
<name>A0A1V9FYW7_9BACT</name>
<dbReference type="RefSeq" id="WP_081147806.1">
    <property type="nucleotide sequence ID" value="NZ_LVYD01000045.1"/>
</dbReference>
<protein>
    <recommendedName>
        <fullName evidence="3">LVIVD repeat-containing protein</fullName>
    </recommendedName>
</protein>
<dbReference type="EMBL" id="LVYD01000045">
    <property type="protein sequence ID" value="OQP63543.1"/>
    <property type="molecule type" value="Genomic_DNA"/>
</dbReference>
<gene>
    <name evidence="1" type="ORF">A3860_24700</name>
</gene>
<comment type="caution">
    <text evidence="1">The sequence shown here is derived from an EMBL/GenBank/DDBJ whole genome shotgun (WGS) entry which is preliminary data.</text>
</comment>
<accession>A0A1V9FYW7</accession>
<keyword evidence="2" id="KW-1185">Reference proteome</keyword>
<sequence>MKPKLIATGIGLCFCLYGCFPDRRYADTDTYVPVYMSPADKSNIFLANARTTEKSGKIYAFGNTIFQNDLNKGIHIIDNTNHADPKKIAFLNIPYNTEFAVKGNYIYANNVNDLVVIDIRDLNNPVVVKRIENAFPYINQEYPPQSGYFVCPDPAKGIVVDWELQTVKSPKCHR</sequence>